<evidence type="ECO:0000256" key="1">
    <source>
        <dbReference type="ARBA" id="ARBA00004123"/>
    </source>
</evidence>
<evidence type="ECO:0000256" key="4">
    <source>
        <dbReference type="ARBA" id="ARBA00022833"/>
    </source>
</evidence>
<name>A0A9N9DLK1_9GLOM</name>
<feature type="region of interest" description="Disordered" evidence="6">
    <location>
        <begin position="261"/>
        <end position="286"/>
    </location>
</feature>
<dbReference type="InterPro" id="IPR013087">
    <property type="entry name" value="Znf_C2H2_type"/>
</dbReference>
<keyword evidence="9" id="KW-1185">Reference proteome</keyword>
<sequence>MGKKKKKTVMRPWCWYCERDFEDEKVLIQHQKAKHFKCPHCSKKLNTAGGMVVHVAQVHKETISIVPNALPGRESADVEIFGMEGIPPADLIAHQEALDGDNRTSKKQKADDDELSHDEIQKQLAQHQAMMQNTPLNPYSYTGYNSSQMPSLMPHQYSQFYQRPVVAPNQPFQQGTIPGQATATGQPSLWLPPVAGVTPLSGSTPYNATPSPFTSTVNTAFPGPQFPPRPLIPTTNPQSQIYPISSHLPILTPSDNYNVFSGSSSSTSTQYQPQHVGGSGLTPSASENIAEQSFNGSKKSISTVLVYSDNEISPEEKRAALEKYRYSEDDIKTQVHALDLSVESRIANLKGRVL</sequence>
<keyword evidence="3" id="KW-0863">Zinc-finger</keyword>
<keyword evidence="4" id="KW-0862">Zinc</keyword>
<evidence type="ECO:0000256" key="6">
    <source>
        <dbReference type="SAM" id="MobiDB-lite"/>
    </source>
</evidence>
<keyword evidence="2" id="KW-0479">Metal-binding</keyword>
<keyword evidence="5" id="KW-0539">Nucleus</keyword>
<organism evidence="8 9">
    <name type="scientific">Ambispora gerdemannii</name>
    <dbReference type="NCBI Taxonomy" id="144530"/>
    <lineage>
        <taxon>Eukaryota</taxon>
        <taxon>Fungi</taxon>
        <taxon>Fungi incertae sedis</taxon>
        <taxon>Mucoromycota</taxon>
        <taxon>Glomeromycotina</taxon>
        <taxon>Glomeromycetes</taxon>
        <taxon>Archaeosporales</taxon>
        <taxon>Ambisporaceae</taxon>
        <taxon>Ambispora</taxon>
    </lineage>
</organism>
<proteinExistence type="predicted"/>
<dbReference type="Proteomes" id="UP000789831">
    <property type="component" value="Unassembled WGS sequence"/>
</dbReference>
<dbReference type="PROSITE" id="PS00028">
    <property type="entry name" value="ZINC_FINGER_C2H2_1"/>
    <property type="match status" value="1"/>
</dbReference>
<feature type="domain" description="C2H2-type" evidence="7">
    <location>
        <begin position="38"/>
        <end position="59"/>
    </location>
</feature>
<reference evidence="8" key="1">
    <citation type="submission" date="2021-06" db="EMBL/GenBank/DDBJ databases">
        <authorList>
            <person name="Kallberg Y."/>
            <person name="Tangrot J."/>
            <person name="Rosling A."/>
        </authorList>
    </citation>
    <scope>NUCLEOTIDE SEQUENCE</scope>
    <source>
        <strain evidence="8">MT106</strain>
    </source>
</reference>
<evidence type="ECO:0000256" key="5">
    <source>
        <dbReference type="ARBA" id="ARBA00023242"/>
    </source>
</evidence>
<comment type="caution">
    <text evidence="8">The sequence shown here is derived from an EMBL/GenBank/DDBJ whole genome shotgun (WGS) entry which is preliminary data.</text>
</comment>
<dbReference type="PANTHER" id="PTHR23215:SF0">
    <property type="entry name" value="BUB3-INTERACTING AND GLEBS MOTIF-CONTAINING PROTEIN ZNF207"/>
    <property type="match status" value="1"/>
</dbReference>
<evidence type="ECO:0000313" key="9">
    <source>
        <dbReference type="Proteomes" id="UP000789831"/>
    </source>
</evidence>
<dbReference type="Gene3D" id="3.30.160.60">
    <property type="entry name" value="Classic Zinc Finger"/>
    <property type="match status" value="1"/>
</dbReference>
<gene>
    <name evidence="8" type="ORF">AGERDE_LOCUS11165</name>
</gene>
<dbReference type="CDD" id="cd20908">
    <property type="entry name" value="SUF4-like"/>
    <property type="match status" value="1"/>
</dbReference>
<evidence type="ECO:0000256" key="3">
    <source>
        <dbReference type="ARBA" id="ARBA00022771"/>
    </source>
</evidence>
<dbReference type="OrthoDB" id="1306014at2759"/>
<dbReference type="SMART" id="SM00355">
    <property type="entry name" value="ZnF_C2H2"/>
    <property type="match status" value="2"/>
</dbReference>
<dbReference type="GO" id="GO:0005634">
    <property type="term" value="C:nucleus"/>
    <property type="evidence" value="ECO:0007669"/>
    <property type="project" value="UniProtKB-SubCell"/>
</dbReference>
<evidence type="ECO:0000259" key="7">
    <source>
        <dbReference type="PROSITE" id="PS00028"/>
    </source>
</evidence>
<dbReference type="PANTHER" id="PTHR23215">
    <property type="entry name" value="ZINC FINGER PROTEIN 207"/>
    <property type="match status" value="1"/>
</dbReference>
<dbReference type="EMBL" id="CAJVPL010004254">
    <property type="protein sequence ID" value="CAG8645244.1"/>
    <property type="molecule type" value="Genomic_DNA"/>
</dbReference>
<comment type="subcellular location">
    <subcellularLocation>
        <location evidence="1">Nucleus</location>
    </subcellularLocation>
</comment>
<protein>
    <submittedName>
        <fullName evidence="8">3568_t:CDS:1</fullName>
    </submittedName>
</protein>
<evidence type="ECO:0000256" key="2">
    <source>
        <dbReference type="ARBA" id="ARBA00022723"/>
    </source>
</evidence>
<dbReference type="AlphaFoldDB" id="A0A9N9DLK1"/>
<evidence type="ECO:0000313" key="8">
    <source>
        <dbReference type="EMBL" id="CAG8645244.1"/>
    </source>
</evidence>
<dbReference type="GO" id="GO:0008270">
    <property type="term" value="F:zinc ion binding"/>
    <property type="evidence" value="ECO:0007669"/>
    <property type="project" value="UniProtKB-KW"/>
</dbReference>
<accession>A0A9N9DLK1</accession>